<accession>A0ACB0JJ13</accession>
<dbReference type="Proteomes" id="UP001177021">
    <property type="component" value="Unassembled WGS sequence"/>
</dbReference>
<comment type="caution">
    <text evidence="1">The sequence shown here is derived from an EMBL/GenBank/DDBJ whole genome shotgun (WGS) entry which is preliminary data.</text>
</comment>
<gene>
    <name evidence="1" type="ORF">MILVUS5_LOCUS13311</name>
</gene>
<protein>
    <submittedName>
        <fullName evidence="1">Uncharacterized protein</fullName>
    </submittedName>
</protein>
<evidence type="ECO:0000313" key="2">
    <source>
        <dbReference type="Proteomes" id="UP001177021"/>
    </source>
</evidence>
<reference evidence="1" key="1">
    <citation type="submission" date="2023-10" db="EMBL/GenBank/DDBJ databases">
        <authorList>
            <person name="Rodriguez Cubillos JULIANA M."/>
            <person name="De Vega J."/>
        </authorList>
    </citation>
    <scope>NUCLEOTIDE SEQUENCE</scope>
</reference>
<name>A0ACB0JJ13_TRIPR</name>
<dbReference type="EMBL" id="CASHSV030000034">
    <property type="protein sequence ID" value="CAJ2644225.1"/>
    <property type="molecule type" value="Genomic_DNA"/>
</dbReference>
<proteinExistence type="predicted"/>
<evidence type="ECO:0000313" key="1">
    <source>
        <dbReference type="EMBL" id="CAJ2644225.1"/>
    </source>
</evidence>
<keyword evidence="2" id="KW-1185">Reference proteome</keyword>
<sequence length="360" mass="40930">MPMVNENFSSGGTTNFPEFSTQITIANEDSTPKSKKNQQLSWNTEQNLVLISGWIKFGTSSVVGKNQKGETYWGQIADYCNEHCSFDPPRDGVACRNRFNYMNKILGKWIGVYDGAKRLQGSGWSKNDVLAKAREIYACGKNVRFTLMEEWNALRDQPRYSSQVGYGSSGSKRSHESDACGSNSVGSSARPIGRDAAKKKGKKKASTPTEVVDKEWDNYMKMKEKEMEHLAMVVSNQQEKNKLKKMKMYLKLNLILTDDQLIQYVLADIEMMLRSCGNSLKDYPPMPRADTSLVPDIQNSLIHDELNYIRQSLAEEHVRLMSTMTSEQRKVYDTIMTRVKENKPDVFFLYGYGDTGKTFI</sequence>
<organism evidence="1 2">
    <name type="scientific">Trifolium pratense</name>
    <name type="common">Red clover</name>
    <dbReference type="NCBI Taxonomy" id="57577"/>
    <lineage>
        <taxon>Eukaryota</taxon>
        <taxon>Viridiplantae</taxon>
        <taxon>Streptophyta</taxon>
        <taxon>Embryophyta</taxon>
        <taxon>Tracheophyta</taxon>
        <taxon>Spermatophyta</taxon>
        <taxon>Magnoliopsida</taxon>
        <taxon>eudicotyledons</taxon>
        <taxon>Gunneridae</taxon>
        <taxon>Pentapetalae</taxon>
        <taxon>rosids</taxon>
        <taxon>fabids</taxon>
        <taxon>Fabales</taxon>
        <taxon>Fabaceae</taxon>
        <taxon>Papilionoideae</taxon>
        <taxon>50 kb inversion clade</taxon>
        <taxon>NPAAA clade</taxon>
        <taxon>Hologalegina</taxon>
        <taxon>IRL clade</taxon>
        <taxon>Trifolieae</taxon>
        <taxon>Trifolium</taxon>
    </lineage>
</organism>